<keyword evidence="2" id="KW-1185">Reference proteome</keyword>
<dbReference type="EMBL" id="CM044701">
    <property type="protein sequence ID" value="KAI5680852.1"/>
    <property type="molecule type" value="Genomic_DNA"/>
</dbReference>
<proteinExistence type="predicted"/>
<protein>
    <submittedName>
        <fullName evidence="1">Uncharacterized protein</fullName>
    </submittedName>
</protein>
<organism evidence="1 2">
    <name type="scientific">Catharanthus roseus</name>
    <name type="common">Madagascar periwinkle</name>
    <name type="synonym">Vinca rosea</name>
    <dbReference type="NCBI Taxonomy" id="4058"/>
    <lineage>
        <taxon>Eukaryota</taxon>
        <taxon>Viridiplantae</taxon>
        <taxon>Streptophyta</taxon>
        <taxon>Embryophyta</taxon>
        <taxon>Tracheophyta</taxon>
        <taxon>Spermatophyta</taxon>
        <taxon>Magnoliopsida</taxon>
        <taxon>eudicotyledons</taxon>
        <taxon>Gunneridae</taxon>
        <taxon>Pentapetalae</taxon>
        <taxon>asterids</taxon>
        <taxon>lamiids</taxon>
        <taxon>Gentianales</taxon>
        <taxon>Apocynaceae</taxon>
        <taxon>Rauvolfioideae</taxon>
        <taxon>Vinceae</taxon>
        <taxon>Catharanthinae</taxon>
        <taxon>Catharanthus</taxon>
    </lineage>
</organism>
<name>A0ACC0C7K6_CATRO</name>
<reference evidence="2" key="1">
    <citation type="journal article" date="2023" name="Nat. Plants">
        <title>Single-cell RNA sequencing provides a high-resolution roadmap for understanding the multicellular compartmentation of specialized metabolism.</title>
        <authorList>
            <person name="Sun S."/>
            <person name="Shen X."/>
            <person name="Li Y."/>
            <person name="Li Y."/>
            <person name="Wang S."/>
            <person name="Li R."/>
            <person name="Zhang H."/>
            <person name="Shen G."/>
            <person name="Guo B."/>
            <person name="Wei J."/>
            <person name="Xu J."/>
            <person name="St-Pierre B."/>
            <person name="Chen S."/>
            <person name="Sun C."/>
        </authorList>
    </citation>
    <scope>NUCLEOTIDE SEQUENCE [LARGE SCALE GENOMIC DNA]</scope>
</reference>
<accession>A0ACC0C7K6</accession>
<comment type="caution">
    <text evidence="1">The sequence shown here is derived from an EMBL/GenBank/DDBJ whole genome shotgun (WGS) entry which is preliminary data.</text>
</comment>
<sequence length="212" mass="23942">MIHALSKEQPIQQVEGAKNGELLKQDLPSVVGPTLTVHSRMELIKSFLEAKVLEVKSKGFDPCSSNSISLGIRATFKGFRSYNSHGLYETLVQRTHQFYDGARHTSNPRDGRNGGLGGRGFQRSHEEFQKDEAWYEDNLSFKEDGYLNVGQEYFGSPYRGQQEDKVSRKDQIEGYRLLGHLPSLLWGQPQFRAPPDSPLGDRPTEEHDAMST</sequence>
<evidence type="ECO:0000313" key="2">
    <source>
        <dbReference type="Proteomes" id="UP001060085"/>
    </source>
</evidence>
<gene>
    <name evidence="1" type="ORF">M9H77_02079</name>
</gene>
<evidence type="ECO:0000313" key="1">
    <source>
        <dbReference type="EMBL" id="KAI5680852.1"/>
    </source>
</evidence>
<dbReference type="Proteomes" id="UP001060085">
    <property type="component" value="Linkage Group LG01"/>
</dbReference>